<protein>
    <submittedName>
        <fullName evidence="1">Uncharacterized protein</fullName>
    </submittedName>
</protein>
<comment type="caution">
    <text evidence="1">The sequence shown here is derived from an EMBL/GenBank/DDBJ whole genome shotgun (WGS) entry which is preliminary data.</text>
</comment>
<dbReference type="RefSeq" id="WP_184149577.1">
    <property type="nucleotide sequence ID" value="NZ_JACHKA010000001.1"/>
</dbReference>
<proteinExistence type="predicted"/>
<name>A0ABR6NAY9_9SPHN</name>
<dbReference type="Proteomes" id="UP001138540">
    <property type="component" value="Unassembled WGS sequence"/>
</dbReference>
<gene>
    <name evidence="1" type="ORF">HNP60_000411</name>
</gene>
<keyword evidence="2" id="KW-1185">Reference proteome</keyword>
<organism evidence="1 2">
    <name type="scientific">Sphingobium lignivorans</name>
    <dbReference type="NCBI Taxonomy" id="2735886"/>
    <lineage>
        <taxon>Bacteria</taxon>
        <taxon>Pseudomonadati</taxon>
        <taxon>Pseudomonadota</taxon>
        <taxon>Alphaproteobacteria</taxon>
        <taxon>Sphingomonadales</taxon>
        <taxon>Sphingomonadaceae</taxon>
        <taxon>Sphingobium</taxon>
    </lineage>
</organism>
<evidence type="ECO:0000313" key="2">
    <source>
        <dbReference type="Proteomes" id="UP001138540"/>
    </source>
</evidence>
<sequence length="151" mass="16195">MYDFIDRPIARLDGGAALLLAAMRLWVRAAEEKRCPCRDVAGAFRAREHIAALPHFHVTMAMLNRDATESLGFGSVDYPLVSEHEALILSMVGSVVSRPADEACATMALIMAPDAVKPLFIAMSALARSLAKGGLLPVAPVSDPDCARFSE</sequence>
<accession>A0ABR6NAY9</accession>
<reference evidence="1 2" key="1">
    <citation type="submission" date="2020-08" db="EMBL/GenBank/DDBJ databases">
        <title>Exploring microbial biodiversity for novel pathways involved in the catabolism of aromatic compounds derived from lignin.</title>
        <authorList>
            <person name="Elkins J."/>
        </authorList>
    </citation>
    <scope>NUCLEOTIDE SEQUENCE [LARGE SCALE GENOMIC DNA]</scope>
    <source>
        <strain evidence="1 2">B1D3A</strain>
    </source>
</reference>
<evidence type="ECO:0000313" key="1">
    <source>
        <dbReference type="EMBL" id="MBB5984437.1"/>
    </source>
</evidence>
<dbReference type="EMBL" id="JACHKA010000001">
    <property type="protein sequence ID" value="MBB5984437.1"/>
    <property type="molecule type" value="Genomic_DNA"/>
</dbReference>